<evidence type="ECO:0000313" key="18">
    <source>
        <dbReference type="Proteomes" id="UP001589818"/>
    </source>
</evidence>
<dbReference type="PANTHER" id="PTHR45528:SF1">
    <property type="entry name" value="SENSOR HISTIDINE KINASE CPXA"/>
    <property type="match status" value="1"/>
</dbReference>
<evidence type="ECO:0000256" key="2">
    <source>
        <dbReference type="ARBA" id="ARBA00004651"/>
    </source>
</evidence>
<dbReference type="EC" id="2.7.13.3" evidence="3"/>
<dbReference type="SMART" id="SM00304">
    <property type="entry name" value="HAMP"/>
    <property type="match status" value="1"/>
</dbReference>
<reference evidence="17 18" key="1">
    <citation type="submission" date="2024-09" db="EMBL/GenBank/DDBJ databases">
        <authorList>
            <person name="Sun Q."/>
            <person name="Mori K."/>
        </authorList>
    </citation>
    <scope>NUCLEOTIDE SEQUENCE [LARGE SCALE GENOMIC DNA]</scope>
    <source>
        <strain evidence="17 18">CCM 4839</strain>
    </source>
</reference>
<dbReference type="SMART" id="SM00388">
    <property type="entry name" value="HisKA"/>
    <property type="match status" value="1"/>
</dbReference>
<dbReference type="SUPFAM" id="SSF47384">
    <property type="entry name" value="Homodimeric domain of signal transducing histidine kinase"/>
    <property type="match status" value="1"/>
</dbReference>
<dbReference type="PROSITE" id="PS50885">
    <property type="entry name" value="HAMP"/>
    <property type="match status" value="1"/>
</dbReference>
<dbReference type="Pfam" id="PF02518">
    <property type="entry name" value="HATPase_c"/>
    <property type="match status" value="1"/>
</dbReference>
<evidence type="ECO:0000256" key="6">
    <source>
        <dbReference type="ARBA" id="ARBA00022679"/>
    </source>
</evidence>
<evidence type="ECO:0000256" key="11">
    <source>
        <dbReference type="ARBA" id="ARBA00022989"/>
    </source>
</evidence>
<organism evidence="17 18">
    <name type="scientific">Paenibacillus mendelii</name>
    <dbReference type="NCBI Taxonomy" id="206163"/>
    <lineage>
        <taxon>Bacteria</taxon>
        <taxon>Bacillati</taxon>
        <taxon>Bacillota</taxon>
        <taxon>Bacilli</taxon>
        <taxon>Bacillales</taxon>
        <taxon>Paenibacillaceae</taxon>
        <taxon>Paenibacillus</taxon>
    </lineage>
</organism>
<dbReference type="Gene3D" id="6.10.340.10">
    <property type="match status" value="1"/>
</dbReference>
<dbReference type="CDD" id="cd00082">
    <property type="entry name" value="HisKA"/>
    <property type="match status" value="1"/>
</dbReference>
<dbReference type="EMBL" id="JBHLVF010000008">
    <property type="protein sequence ID" value="MFC0390490.1"/>
    <property type="molecule type" value="Genomic_DNA"/>
</dbReference>
<sequence length="464" mass="52469">MKFFKLKNSLLSKYLLIILFALVLLPFTFPVIMIIISLPINQGDGGFIAVEERYKDGLKLERMWHKEAGQLEGASDAEIDSRLMGLKEQYPKARLFWVDDAGRTRLQLPVNPEIPATWTPFYTIQFMKERINGDPFTIVAFIGKKQDGFMVFEIPRTIMKPVGARVMDSYNTIIIGGTLLVLGLFLFVSLLFFYRIRRRLVRLQTAMTEPTESGIPGVVEALNSDEIGRLETAFNGMVEKLESSRLREAEEESLRKELIAKLSHDLRTPLTTIRSHAYSLRTEQLTDKGAESIDLIDRKIVYLSQLIENLFSYSLLSAGKYPYRPRSVDIVRMAKTLFAGWYPVFEQEGFTIELDLPEESVHWTIDPEWLERVLDNYCQNAMRHAKIGRYIRLEVSSESGGRIIIADHGPGMGGDSADKGAGLGLSIVSLMLKEMGLRSVVSSSGKGTTISIMRVERIEFPPIG</sequence>
<evidence type="ECO:0000313" key="17">
    <source>
        <dbReference type="EMBL" id="MFC0390490.1"/>
    </source>
</evidence>
<dbReference type="SMART" id="SM00387">
    <property type="entry name" value="HATPase_c"/>
    <property type="match status" value="1"/>
</dbReference>
<dbReference type="Gene3D" id="1.10.287.130">
    <property type="match status" value="1"/>
</dbReference>
<keyword evidence="4" id="KW-1003">Cell membrane</keyword>
<comment type="catalytic activity">
    <reaction evidence="1">
        <text>ATP + protein L-histidine = ADP + protein N-phospho-L-histidine.</text>
        <dbReference type="EC" id="2.7.13.3"/>
    </reaction>
</comment>
<evidence type="ECO:0000256" key="8">
    <source>
        <dbReference type="ARBA" id="ARBA00022741"/>
    </source>
</evidence>
<keyword evidence="12" id="KW-0902">Two-component regulatory system</keyword>
<evidence type="ECO:0000256" key="7">
    <source>
        <dbReference type="ARBA" id="ARBA00022692"/>
    </source>
</evidence>
<dbReference type="PANTHER" id="PTHR45528">
    <property type="entry name" value="SENSOR HISTIDINE KINASE CPXA"/>
    <property type="match status" value="1"/>
</dbReference>
<keyword evidence="10" id="KW-0067">ATP-binding</keyword>
<dbReference type="InterPro" id="IPR036890">
    <property type="entry name" value="HATPase_C_sf"/>
</dbReference>
<dbReference type="InterPro" id="IPR003660">
    <property type="entry name" value="HAMP_dom"/>
</dbReference>
<dbReference type="Pfam" id="PF00512">
    <property type="entry name" value="HisKA"/>
    <property type="match status" value="1"/>
</dbReference>
<feature type="domain" description="Histidine kinase" evidence="15">
    <location>
        <begin position="261"/>
        <end position="452"/>
    </location>
</feature>
<keyword evidence="6" id="KW-0808">Transferase</keyword>
<evidence type="ECO:0000256" key="12">
    <source>
        <dbReference type="ARBA" id="ARBA00023012"/>
    </source>
</evidence>
<keyword evidence="5" id="KW-0597">Phosphoprotein</keyword>
<evidence type="ECO:0000256" key="5">
    <source>
        <dbReference type="ARBA" id="ARBA00022553"/>
    </source>
</evidence>
<dbReference type="InterPro" id="IPR003594">
    <property type="entry name" value="HATPase_dom"/>
</dbReference>
<evidence type="ECO:0000256" key="10">
    <source>
        <dbReference type="ARBA" id="ARBA00022840"/>
    </source>
</evidence>
<dbReference type="GO" id="GO:0016301">
    <property type="term" value="F:kinase activity"/>
    <property type="evidence" value="ECO:0007669"/>
    <property type="project" value="UniProtKB-KW"/>
</dbReference>
<gene>
    <name evidence="17" type="ORF">ACFFJ8_03765</name>
</gene>
<evidence type="ECO:0000256" key="9">
    <source>
        <dbReference type="ARBA" id="ARBA00022777"/>
    </source>
</evidence>
<feature type="transmembrane region" description="Helical" evidence="14">
    <location>
        <begin position="12"/>
        <end position="36"/>
    </location>
</feature>
<dbReference type="InterPro" id="IPR005467">
    <property type="entry name" value="His_kinase_dom"/>
</dbReference>
<dbReference type="RefSeq" id="WP_204820110.1">
    <property type="nucleotide sequence ID" value="NZ_JANHOF010000010.1"/>
</dbReference>
<keyword evidence="18" id="KW-1185">Reference proteome</keyword>
<evidence type="ECO:0000256" key="13">
    <source>
        <dbReference type="ARBA" id="ARBA00023136"/>
    </source>
</evidence>
<evidence type="ECO:0000259" key="15">
    <source>
        <dbReference type="PROSITE" id="PS50109"/>
    </source>
</evidence>
<dbReference type="InterPro" id="IPR003661">
    <property type="entry name" value="HisK_dim/P_dom"/>
</dbReference>
<dbReference type="SUPFAM" id="SSF55874">
    <property type="entry name" value="ATPase domain of HSP90 chaperone/DNA topoisomerase II/histidine kinase"/>
    <property type="match status" value="1"/>
</dbReference>
<evidence type="ECO:0000259" key="16">
    <source>
        <dbReference type="PROSITE" id="PS50885"/>
    </source>
</evidence>
<dbReference type="PROSITE" id="PS50109">
    <property type="entry name" value="HIS_KIN"/>
    <property type="match status" value="1"/>
</dbReference>
<dbReference type="Proteomes" id="UP001589818">
    <property type="component" value="Unassembled WGS sequence"/>
</dbReference>
<proteinExistence type="predicted"/>
<feature type="domain" description="HAMP" evidence="16">
    <location>
        <begin position="194"/>
        <end position="246"/>
    </location>
</feature>
<protein>
    <recommendedName>
        <fullName evidence="3">histidine kinase</fullName>
        <ecNumber evidence="3">2.7.13.3</ecNumber>
    </recommendedName>
</protein>
<keyword evidence="13 14" id="KW-0472">Membrane</keyword>
<comment type="subcellular location">
    <subcellularLocation>
        <location evidence="2">Cell membrane</location>
        <topology evidence="2">Multi-pass membrane protein</topology>
    </subcellularLocation>
</comment>
<dbReference type="InterPro" id="IPR050398">
    <property type="entry name" value="HssS/ArlS-like"/>
</dbReference>
<dbReference type="Gene3D" id="3.30.565.10">
    <property type="entry name" value="Histidine kinase-like ATPase, C-terminal domain"/>
    <property type="match status" value="1"/>
</dbReference>
<dbReference type="CDD" id="cd06225">
    <property type="entry name" value="HAMP"/>
    <property type="match status" value="1"/>
</dbReference>
<keyword evidence="11 14" id="KW-1133">Transmembrane helix</keyword>
<accession>A0ABV6J6D6</accession>
<keyword evidence="7 14" id="KW-0812">Transmembrane</keyword>
<dbReference type="InterPro" id="IPR036097">
    <property type="entry name" value="HisK_dim/P_sf"/>
</dbReference>
<feature type="transmembrane region" description="Helical" evidence="14">
    <location>
        <begin position="173"/>
        <end position="194"/>
    </location>
</feature>
<comment type="caution">
    <text evidence="17">The sequence shown here is derived from an EMBL/GenBank/DDBJ whole genome shotgun (WGS) entry which is preliminary data.</text>
</comment>
<keyword evidence="8" id="KW-0547">Nucleotide-binding</keyword>
<evidence type="ECO:0000256" key="14">
    <source>
        <dbReference type="SAM" id="Phobius"/>
    </source>
</evidence>
<evidence type="ECO:0000256" key="1">
    <source>
        <dbReference type="ARBA" id="ARBA00000085"/>
    </source>
</evidence>
<name>A0ABV6J6D6_9BACL</name>
<evidence type="ECO:0000256" key="3">
    <source>
        <dbReference type="ARBA" id="ARBA00012438"/>
    </source>
</evidence>
<evidence type="ECO:0000256" key="4">
    <source>
        <dbReference type="ARBA" id="ARBA00022475"/>
    </source>
</evidence>
<keyword evidence="9 17" id="KW-0418">Kinase</keyword>